<comment type="caution">
    <text evidence="2">The sequence shown here is derived from an EMBL/GenBank/DDBJ whole genome shotgun (WGS) entry which is preliminary data.</text>
</comment>
<feature type="region of interest" description="Disordered" evidence="1">
    <location>
        <begin position="72"/>
        <end position="122"/>
    </location>
</feature>
<feature type="compositionally biased region" description="Low complexity" evidence="1">
    <location>
        <begin position="38"/>
        <end position="50"/>
    </location>
</feature>
<keyword evidence="3" id="KW-1185">Reference proteome</keyword>
<evidence type="ECO:0000313" key="2">
    <source>
        <dbReference type="EMBL" id="KAF0298854.1"/>
    </source>
</evidence>
<evidence type="ECO:0000313" key="3">
    <source>
        <dbReference type="Proteomes" id="UP000440578"/>
    </source>
</evidence>
<dbReference type="Proteomes" id="UP000440578">
    <property type="component" value="Unassembled WGS sequence"/>
</dbReference>
<dbReference type="AlphaFoldDB" id="A0A6A4W515"/>
<feature type="compositionally biased region" description="Basic and acidic residues" evidence="1">
    <location>
        <begin position="261"/>
        <end position="271"/>
    </location>
</feature>
<reference evidence="2 3" key="1">
    <citation type="submission" date="2019-07" db="EMBL/GenBank/DDBJ databases">
        <title>Draft genome assembly of a fouling barnacle, Amphibalanus amphitrite (Darwin, 1854): The first reference genome for Thecostraca.</title>
        <authorList>
            <person name="Kim W."/>
        </authorList>
    </citation>
    <scope>NUCLEOTIDE SEQUENCE [LARGE SCALE GENOMIC DNA]</scope>
    <source>
        <strain evidence="2">SNU_AA5</strain>
        <tissue evidence="2">Soma without cirri and trophi</tissue>
    </source>
</reference>
<gene>
    <name evidence="2" type="ORF">FJT64_003854</name>
</gene>
<proteinExistence type="predicted"/>
<feature type="compositionally biased region" description="Low complexity" evidence="1">
    <location>
        <begin position="72"/>
        <end position="84"/>
    </location>
</feature>
<evidence type="ECO:0000256" key="1">
    <source>
        <dbReference type="SAM" id="MobiDB-lite"/>
    </source>
</evidence>
<organism evidence="2 3">
    <name type="scientific">Amphibalanus amphitrite</name>
    <name type="common">Striped barnacle</name>
    <name type="synonym">Balanus amphitrite</name>
    <dbReference type="NCBI Taxonomy" id="1232801"/>
    <lineage>
        <taxon>Eukaryota</taxon>
        <taxon>Metazoa</taxon>
        <taxon>Ecdysozoa</taxon>
        <taxon>Arthropoda</taxon>
        <taxon>Crustacea</taxon>
        <taxon>Multicrustacea</taxon>
        <taxon>Cirripedia</taxon>
        <taxon>Thoracica</taxon>
        <taxon>Thoracicalcarea</taxon>
        <taxon>Balanomorpha</taxon>
        <taxon>Balanoidea</taxon>
        <taxon>Balanidae</taxon>
        <taxon>Amphibalaninae</taxon>
        <taxon>Amphibalanus</taxon>
    </lineage>
</organism>
<sequence>MVGPSAAAAAAAAALSRCRRHGAAGRRRRHGAGPPPAAGRAGAAGAAQRAAGAAGAERRAAAAAAGSAAWPAPAAAGAGAGRHVTGARRRRGGGQPLPERPVHQGAAPHGRHHPARARHDLHVRGAGHRLRRVLRALAGRHHGEAQHQQRCSRRHLHGRRWLGARAVHQRHRRVHRQERRRHRHHRGLCRVQHPVCDRDVRHLQSDGAGAHVVAALPRRLLLRRGAGDAHGVPAGRPGQLGRGADSVHVVHRLLHLHEVQRAHRAPGEDPPGRQAGQPGPQHRPPGRQREAPVHTEPAAAVVSLGRKLLV</sequence>
<protein>
    <submittedName>
        <fullName evidence="2">Uncharacterized protein</fullName>
    </submittedName>
</protein>
<feature type="compositionally biased region" description="Basic residues" evidence="1">
    <location>
        <begin position="17"/>
        <end position="31"/>
    </location>
</feature>
<feature type="region of interest" description="Disordered" evidence="1">
    <location>
        <begin position="14"/>
        <end position="50"/>
    </location>
</feature>
<dbReference type="EMBL" id="VIIS01001408">
    <property type="protein sequence ID" value="KAF0298854.1"/>
    <property type="molecule type" value="Genomic_DNA"/>
</dbReference>
<accession>A0A6A4W515</accession>
<feature type="region of interest" description="Disordered" evidence="1">
    <location>
        <begin position="261"/>
        <end position="297"/>
    </location>
</feature>
<name>A0A6A4W515_AMPAM</name>